<dbReference type="OrthoDB" id="2139348at2759"/>
<feature type="repeat" description="Solcar" evidence="10">
    <location>
        <begin position="110"/>
        <end position="199"/>
    </location>
</feature>
<protein>
    <submittedName>
        <fullName evidence="12">Mitochondrial ornithine transporter 1</fullName>
    </submittedName>
</protein>
<feature type="repeat" description="Solcar" evidence="10">
    <location>
        <begin position="210"/>
        <end position="293"/>
    </location>
</feature>
<dbReference type="InterPro" id="IPR050567">
    <property type="entry name" value="Mitochondrial_Carrier"/>
</dbReference>
<dbReference type="SUPFAM" id="SSF103506">
    <property type="entry name" value="Mitochondrial carrier"/>
    <property type="match status" value="1"/>
</dbReference>
<dbReference type="GO" id="GO:0005743">
    <property type="term" value="C:mitochondrial inner membrane"/>
    <property type="evidence" value="ECO:0007669"/>
    <property type="project" value="UniProtKB-SubCell"/>
</dbReference>
<proteinExistence type="inferred from homology"/>
<dbReference type="eggNOG" id="KOG0758">
    <property type="taxonomic scope" value="Eukaryota"/>
</dbReference>
<dbReference type="GO" id="GO:0006526">
    <property type="term" value="P:L-arginine biosynthetic process"/>
    <property type="evidence" value="ECO:0007669"/>
    <property type="project" value="EnsemblFungi"/>
</dbReference>
<keyword evidence="8" id="KW-0496">Mitochondrion</keyword>
<keyword evidence="3 11" id="KW-0813">Transport</keyword>
<evidence type="ECO:0000256" key="6">
    <source>
        <dbReference type="ARBA" id="ARBA00022792"/>
    </source>
</evidence>
<dbReference type="HOGENOM" id="CLU_015166_16_3_1"/>
<evidence type="ECO:0000313" key="13">
    <source>
        <dbReference type="Proteomes" id="UP000008673"/>
    </source>
</evidence>
<dbReference type="KEGG" id="opa:HPODL_05178"/>
<evidence type="ECO:0000256" key="8">
    <source>
        <dbReference type="ARBA" id="ARBA00023128"/>
    </source>
</evidence>
<evidence type="ECO:0000256" key="7">
    <source>
        <dbReference type="ARBA" id="ARBA00022989"/>
    </source>
</evidence>
<evidence type="ECO:0000256" key="9">
    <source>
        <dbReference type="ARBA" id="ARBA00023136"/>
    </source>
</evidence>
<dbReference type="PANTHER" id="PTHR45624">
    <property type="entry name" value="MITOCHONDRIAL BASIC AMINO ACIDS TRANSPORTER-RELATED"/>
    <property type="match status" value="1"/>
</dbReference>
<sequence length="295" mass="32540">MSEESLLNDSLREIVVGSVSGAIGKIIEFPFDTVKVRLQYSKSLTEPLFTSTLDCITKTYKNEGIYKGFWKGLPSPMIGASLEASSLFFSYKIAQDLINISQGNRINTEIPFGQRLLCGCFSGITTSFILTPVELVKCQLQVDNLKVGQANYTSLGHVIRTVLKQEGLLGLWKGQTTTMVREAGGTAAWFGCYEYTLDRFKGDKGPDYEYKAHELLIAGAMAGIGYNASLFPADTVKNVIQTSETQKNILGVLKKIYLAHGIRGFYSGLGITLIKTIPASAAMFYSYEQLKKLWN</sequence>
<comment type="subcellular location">
    <subcellularLocation>
        <location evidence="1">Mitochondrion inner membrane</location>
        <topology evidence="1">Multi-pass membrane protein</topology>
    </subcellularLocation>
</comment>
<dbReference type="InterPro" id="IPR018108">
    <property type="entry name" value="MCP_transmembrane"/>
</dbReference>
<dbReference type="GeneID" id="25774601"/>
<dbReference type="InterPro" id="IPR023395">
    <property type="entry name" value="MCP_dom_sf"/>
</dbReference>
<dbReference type="Proteomes" id="UP000008673">
    <property type="component" value="Unassembled WGS sequence"/>
</dbReference>
<organism evidence="12 13">
    <name type="scientific">Ogataea parapolymorpha (strain ATCC 26012 / BCRC 20466 / JCM 22074 / NRRL Y-7560 / DL-1)</name>
    <name type="common">Yeast</name>
    <name type="synonym">Hansenula polymorpha</name>
    <dbReference type="NCBI Taxonomy" id="871575"/>
    <lineage>
        <taxon>Eukaryota</taxon>
        <taxon>Fungi</taxon>
        <taxon>Dikarya</taxon>
        <taxon>Ascomycota</taxon>
        <taxon>Saccharomycotina</taxon>
        <taxon>Pichiomycetes</taxon>
        <taxon>Pichiales</taxon>
        <taxon>Pichiaceae</taxon>
        <taxon>Ogataea</taxon>
    </lineage>
</organism>
<evidence type="ECO:0000256" key="5">
    <source>
        <dbReference type="ARBA" id="ARBA00022737"/>
    </source>
</evidence>
<name>W1QFZ8_OGAPD</name>
<dbReference type="Gene3D" id="1.50.40.10">
    <property type="entry name" value="Mitochondrial carrier domain"/>
    <property type="match status" value="1"/>
</dbReference>
<reference evidence="12 13" key="1">
    <citation type="journal article" date="2013" name="BMC Genomics">
        <title>Genome sequence and analysis of methylotrophic yeast Hansenula polymorpha DL1.</title>
        <authorList>
            <person name="Ravin N.V."/>
            <person name="Eldarov M.A."/>
            <person name="Kadnikov V.V."/>
            <person name="Beletsky A.V."/>
            <person name="Schneider J."/>
            <person name="Mardanova E.S."/>
            <person name="Smekalova E.M."/>
            <person name="Zvereva M.I."/>
            <person name="Dontsova O.A."/>
            <person name="Mardanov A.V."/>
            <person name="Skryabin K.G."/>
        </authorList>
    </citation>
    <scope>NUCLEOTIDE SEQUENCE [LARGE SCALE GENOMIC DNA]</scope>
    <source>
        <strain evidence="13">ATCC 26012 / BCRC 20466 / JCM 22074 / NRRL Y-7560 / DL-1</strain>
    </source>
</reference>
<keyword evidence="5" id="KW-0677">Repeat</keyword>
<gene>
    <name evidence="12" type="ORF">HPODL_05178</name>
</gene>
<keyword evidence="6" id="KW-0999">Mitochondrion inner membrane</keyword>
<evidence type="ECO:0000256" key="10">
    <source>
        <dbReference type="PROSITE-ProRule" id="PRU00282"/>
    </source>
</evidence>
<dbReference type="AlphaFoldDB" id="W1QFZ8"/>
<dbReference type="OMA" id="PIDCFRQ"/>
<dbReference type="PROSITE" id="PS50920">
    <property type="entry name" value="SOLCAR"/>
    <property type="match status" value="3"/>
</dbReference>
<dbReference type="Pfam" id="PF00153">
    <property type="entry name" value="Mito_carr"/>
    <property type="match status" value="3"/>
</dbReference>
<evidence type="ECO:0000256" key="11">
    <source>
        <dbReference type="RuleBase" id="RU000488"/>
    </source>
</evidence>
<keyword evidence="4 10" id="KW-0812">Transmembrane</keyword>
<dbReference type="InterPro" id="IPR002067">
    <property type="entry name" value="MCP"/>
</dbReference>
<evidence type="ECO:0000313" key="12">
    <source>
        <dbReference type="EMBL" id="ESX00056.1"/>
    </source>
</evidence>
<comment type="caution">
    <text evidence="12">The sequence shown here is derived from an EMBL/GenBank/DDBJ whole genome shotgun (WGS) entry which is preliminary data.</text>
</comment>
<feature type="repeat" description="Solcar" evidence="10">
    <location>
        <begin position="8"/>
        <end position="97"/>
    </location>
</feature>
<dbReference type="GO" id="GO:1990575">
    <property type="term" value="P:mitochondrial L-ornithine transmembrane transport"/>
    <property type="evidence" value="ECO:0007669"/>
    <property type="project" value="EnsemblFungi"/>
</dbReference>
<dbReference type="EMBL" id="AEOI02000006">
    <property type="protein sequence ID" value="ESX00056.1"/>
    <property type="molecule type" value="Genomic_DNA"/>
</dbReference>
<dbReference type="GO" id="GO:0000064">
    <property type="term" value="F:L-ornithine transmembrane transporter activity"/>
    <property type="evidence" value="ECO:0007669"/>
    <property type="project" value="EnsemblFungi"/>
</dbReference>
<keyword evidence="13" id="KW-1185">Reference proteome</keyword>
<evidence type="ECO:0000256" key="2">
    <source>
        <dbReference type="ARBA" id="ARBA00006375"/>
    </source>
</evidence>
<evidence type="ECO:0000256" key="1">
    <source>
        <dbReference type="ARBA" id="ARBA00004448"/>
    </source>
</evidence>
<keyword evidence="7" id="KW-1133">Transmembrane helix</keyword>
<comment type="similarity">
    <text evidence="2 11">Belongs to the mitochondrial carrier (TC 2.A.29) family.</text>
</comment>
<dbReference type="PRINTS" id="PR00926">
    <property type="entry name" value="MITOCARRIER"/>
</dbReference>
<dbReference type="PANTHER" id="PTHR45624:SF31">
    <property type="entry name" value="MITOCHONDRIAL ORNITHINE TRANSPORTER 1"/>
    <property type="match status" value="1"/>
</dbReference>
<evidence type="ECO:0000256" key="3">
    <source>
        <dbReference type="ARBA" id="ARBA00022448"/>
    </source>
</evidence>
<accession>W1QFZ8</accession>
<keyword evidence="9 10" id="KW-0472">Membrane</keyword>
<evidence type="ECO:0000256" key="4">
    <source>
        <dbReference type="ARBA" id="ARBA00022692"/>
    </source>
</evidence>
<dbReference type="RefSeq" id="XP_013934862.1">
    <property type="nucleotide sequence ID" value="XM_014079387.1"/>
</dbReference>